<dbReference type="SUPFAM" id="SSF143100">
    <property type="entry name" value="TTHA1013/TTHA0281-like"/>
    <property type="match status" value="1"/>
</dbReference>
<dbReference type="PANTHER" id="PTHR34504">
    <property type="entry name" value="ANTITOXIN HICB"/>
    <property type="match status" value="1"/>
</dbReference>
<dbReference type="RefSeq" id="WP_253076554.1">
    <property type="nucleotide sequence ID" value="NZ_JAMXWN010000009.1"/>
</dbReference>
<evidence type="ECO:0000256" key="1">
    <source>
        <dbReference type="SAM" id="Coils"/>
    </source>
</evidence>
<name>A0ABW1WFI2_9BACL</name>
<feature type="domain" description="HicB-like antitoxin of toxin-antitoxin system" evidence="2">
    <location>
        <begin position="10"/>
        <end position="125"/>
    </location>
</feature>
<dbReference type="Proteomes" id="UP001596267">
    <property type="component" value="Unassembled WGS sequence"/>
</dbReference>
<comment type="caution">
    <text evidence="3">The sequence shown here is derived from an EMBL/GenBank/DDBJ whole genome shotgun (WGS) entry which is preliminary data.</text>
</comment>
<dbReference type="PANTHER" id="PTHR34504:SF4">
    <property type="entry name" value="ANTITOXIN HICB"/>
    <property type="match status" value="1"/>
</dbReference>
<accession>A0ABW1WFI2</accession>
<dbReference type="Pfam" id="PF15919">
    <property type="entry name" value="HicB_lk_antitox"/>
    <property type="match status" value="1"/>
</dbReference>
<organism evidence="3 4">
    <name type="scientific">Sporolactobacillus kofuensis</name>
    <dbReference type="NCBI Taxonomy" id="269672"/>
    <lineage>
        <taxon>Bacteria</taxon>
        <taxon>Bacillati</taxon>
        <taxon>Bacillota</taxon>
        <taxon>Bacilli</taxon>
        <taxon>Bacillales</taxon>
        <taxon>Sporolactobacillaceae</taxon>
        <taxon>Sporolactobacillus</taxon>
    </lineage>
</organism>
<protein>
    <submittedName>
        <fullName evidence="3">Type II toxin-antitoxin system HicB family antitoxin</fullName>
    </submittedName>
</protein>
<dbReference type="InterPro" id="IPR031807">
    <property type="entry name" value="HicB-like"/>
</dbReference>
<dbReference type="InterPro" id="IPR035069">
    <property type="entry name" value="TTHA1013/TTHA0281-like"/>
</dbReference>
<dbReference type="Gene3D" id="3.30.160.250">
    <property type="match status" value="1"/>
</dbReference>
<sequence>MTLSKDQYIYPAVITKNDEQLIVSFPDLEGCSTSASTIEEGFINAKETLAMHLYELEEKQEMIPEPSDVTSIKVDENQFVTLIETWMPPYRKKMENQAVKKTLTIPKWLDDAAKDADLNYSRILQDALKDELNMDENDRSFSVQEKLNKQLKKVKKSIRDLSKIRVHVNMADDEDTVDHEGTVSNSVKKEIENVKKELHDVADRVKNSDDYQRLNSKINHLLDKLNKK</sequence>
<evidence type="ECO:0000313" key="4">
    <source>
        <dbReference type="Proteomes" id="UP001596267"/>
    </source>
</evidence>
<proteinExistence type="predicted"/>
<dbReference type="EMBL" id="JBHSTQ010000009">
    <property type="protein sequence ID" value="MFC6386979.1"/>
    <property type="molecule type" value="Genomic_DNA"/>
</dbReference>
<evidence type="ECO:0000313" key="3">
    <source>
        <dbReference type="EMBL" id="MFC6386979.1"/>
    </source>
</evidence>
<gene>
    <name evidence="3" type="ORF">ACFP7A_10225</name>
</gene>
<keyword evidence="4" id="KW-1185">Reference proteome</keyword>
<evidence type="ECO:0000259" key="2">
    <source>
        <dbReference type="Pfam" id="PF15919"/>
    </source>
</evidence>
<feature type="coiled-coil region" evidence="1">
    <location>
        <begin position="144"/>
        <end position="204"/>
    </location>
</feature>
<keyword evidence="1" id="KW-0175">Coiled coil</keyword>
<reference evidence="4" key="1">
    <citation type="journal article" date="2019" name="Int. J. Syst. Evol. Microbiol.">
        <title>The Global Catalogue of Microorganisms (GCM) 10K type strain sequencing project: providing services to taxonomists for standard genome sequencing and annotation.</title>
        <authorList>
            <consortium name="The Broad Institute Genomics Platform"/>
            <consortium name="The Broad Institute Genome Sequencing Center for Infectious Disease"/>
            <person name="Wu L."/>
            <person name="Ma J."/>
        </authorList>
    </citation>
    <scope>NUCLEOTIDE SEQUENCE [LARGE SCALE GENOMIC DNA]</scope>
    <source>
        <strain evidence="4">CCUG 42001</strain>
    </source>
</reference>
<dbReference type="InterPro" id="IPR051404">
    <property type="entry name" value="TA_system_antitoxin"/>
</dbReference>